<comment type="caution">
    <text evidence="2">The sequence shown here is derived from an EMBL/GenBank/DDBJ whole genome shotgun (WGS) entry which is preliminary data.</text>
</comment>
<dbReference type="Proteomes" id="UP001153954">
    <property type="component" value="Unassembled WGS sequence"/>
</dbReference>
<gene>
    <name evidence="2" type="ORF">EEDITHA_LOCUS19176</name>
</gene>
<name>A0AAU9V0N3_EUPED</name>
<protein>
    <submittedName>
        <fullName evidence="2">Uncharacterized protein</fullName>
    </submittedName>
</protein>
<reference evidence="2" key="1">
    <citation type="submission" date="2022-03" db="EMBL/GenBank/DDBJ databases">
        <authorList>
            <person name="Tunstrom K."/>
        </authorList>
    </citation>
    <scope>NUCLEOTIDE SEQUENCE</scope>
</reference>
<sequence>MRYHSGSATARHVPGGGGITSAIRDAQSAASGRERPAPAACYERLPPGPRHRDARHAPPAPAPHAGSTVPLHAEPPGRDHLPPLQPYAPHEY</sequence>
<dbReference type="AlphaFoldDB" id="A0AAU9V0N3"/>
<keyword evidence="3" id="KW-1185">Reference proteome</keyword>
<evidence type="ECO:0000313" key="3">
    <source>
        <dbReference type="Proteomes" id="UP001153954"/>
    </source>
</evidence>
<organism evidence="2 3">
    <name type="scientific">Euphydryas editha</name>
    <name type="common">Edith's checkerspot</name>
    <dbReference type="NCBI Taxonomy" id="104508"/>
    <lineage>
        <taxon>Eukaryota</taxon>
        <taxon>Metazoa</taxon>
        <taxon>Ecdysozoa</taxon>
        <taxon>Arthropoda</taxon>
        <taxon>Hexapoda</taxon>
        <taxon>Insecta</taxon>
        <taxon>Pterygota</taxon>
        <taxon>Neoptera</taxon>
        <taxon>Endopterygota</taxon>
        <taxon>Lepidoptera</taxon>
        <taxon>Glossata</taxon>
        <taxon>Ditrysia</taxon>
        <taxon>Papilionoidea</taxon>
        <taxon>Nymphalidae</taxon>
        <taxon>Nymphalinae</taxon>
        <taxon>Euphydryas</taxon>
    </lineage>
</organism>
<accession>A0AAU9V0N3</accession>
<evidence type="ECO:0000256" key="1">
    <source>
        <dbReference type="SAM" id="MobiDB-lite"/>
    </source>
</evidence>
<dbReference type="EMBL" id="CAKOGL010000027">
    <property type="protein sequence ID" value="CAH2104846.1"/>
    <property type="molecule type" value="Genomic_DNA"/>
</dbReference>
<feature type="region of interest" description="Disordered" evidence="1">
    <location>
        <begin position="1"/>
        <end position="92"/>
    </location>
</feature>
<evidence type="ECO:0000313" key="2">
    <source>
        <dbReference type="EMBL" id="CAH2104846.1"/>
    </source>
</evidence>
<proteinExistence type="predicted"/>